<evidence type="ECO:0000313" key="3">
    <source>
        <dbReference type="EMBL" id="RHL44366.1"/>
    </source>
</evidence>
<dbReference type="CDD" id="cd09854">
    <property type="entry name" value="PIN_VapC-like"/>
    <property type="match status" value="1"/>
</dbReference>
<proteinExistence type="predicted"/>
<sequence>MRIMLDTNIFISMIFFPSAQTRELARRLTESHQIVVCDYVIEELRLVTERKFPAKRKFLDRFFMELPFELVYTPKELDLNEFPEMRDVKDSPILATAIMEGIDVFLTGDKDFLVLDVETPEILTMKDFLEQY</sequence>
<organism evidence="2 4">
    <name type="scientific">Blautia obeum</name>
    <dbReference type="NCBI Taxonomy" id="40520"/>
    <lineage>
        <taxon>Bacteria</taxon>
        <taxon>Bacillati</taxon>
        <taxon>Bacillota</taxon>
        <taxon>Clostridia</taxon>
        <taxon>Lachnospirales</taxon>
        <taxon>Lachnospiraceae</taxon>
        <taxon>Blautia</taxon>
    </lineage>
</organism>
<feature type="domain" description="PIN" evidence="1">
    <location>
        <begin position="1"/>
        <end position="114"/>
    </location>
</feature>
<evidence type="ECO:0000313" key="5">
    <source>
        <dbReference type="Proteomes" id="UP000285897"/>
    </source>
</evidence>
<gene>
    <name evidence="3" type="ORF">DW021_14025</name>
    <name evidence="2" type="ORF">ERS852533_03248</name>
</gene>
<evidence type="ECO:0000259" key="1">
    <source>
        <dbReference type="SMART" id="SM00670"/>
    </source>
</evidence>
<name>A0A174SNW2_9FIRM</name>
<dbReference type="EMBL" id="CZBA01000026">
    <property type="protein sequence ID" value="CUP97115.1"/>
    <property type="molecule type" value="Genomic_DNA"/>
</dbReference>
<dbReference type="InterPro" id="IPR002716">
    <property type="entry name" value="PIN_dom"/>
</dbReference>
<dbReference type="OrthoDB" id="335825at2"/>
<dbReference type="PANTHER" id="PTHR34610">
    <property type="entry name" value="SSL7007 PROTEIN"/>
    <property type="match status" value="1"/>
</dbReference>
<evidence type="ECO:0000313" key="4">
    <source>
        <dbReference type="Proteomes" id="UP000095413"/>
    </source>
</evidence>
<dbReference type="AlphaFoldDB" id="A0A174SNW2"/>
<protein>
    <submittedName>
        <fullName evidence="2">Putative toxin-antitoxin system toxin component, PIN family</fullName>
    </submittedName>
</protein>
<dbReference type="Proteomes" id="UP000095413">
    <property type="component" value="Unassembled WGS sequence"/>
</dbReference>
<dbReference type="PANTHER" id="PTHR34610:SF3">
    <property type="entry name" value="SSL7007 PROTEIN"/>
    <property type="match status" value="1"/>
</dbReference>
<dbReference type="SMART" id="SM00670">
    <property type="entry name" value="PINc"/>
    <property type="match status" value="1"/>
</dbReference>
<dbReference type="Proteomes" id="UP000285897">
    <property type="component" value="Unassembled WGS sequence"/>
</dbReference>
<dbReference type="SUPFAM" id="SSF88723">
    <property type="entry name" value="PIN domain-like"/>
    <property type="match status" value="1"/>
</dbReference>
<dbReference type="Gene3D" id="3.40.50.1010">
    <property type="entry name" value="5'-nuclease"/>
    <property type="match status" value="1"/>
</dbReference>
<dbReference type="InterPro" id="IPR002850">
    <property type="entry name" value="PIN_toxin-like"/>
</dbReference>
<evidence type="ECO:0000313" key="2">
    <source>
        <dbReference type="EMBL" id="CUP97115.1"/>
    </source>
</evidence>
<accession>A0A174SNW2</accession>
<reference evidence="3 5" key="2">
    <citation type="submission" date="2018-08" db="EMBL/GenBank/DDBJ databases">
        <title>A genome reference for cultivated species of the human gut microbiota.</title>
        <authorList>
            <person name="Zou Y."/>
            <person name="Xue W."/>
            <person name="Luo G."/>
        </authorList>
    </citation>
    <scope>NUCLEOTIDE SEQUENCE [LARGE SCALE GENOMIC DNA]</scope>
    <source>
        <strain evidence="3 5">AF37-6AC</strain>
    </source>
</reference>
<dbReference type="EMBL" id="QROS01000012">
    <property type="protein sequence ID" value="RHL44366.1"/>
    <property type="molecule type" value="Genomic_DNA"/>
</dbReference>
<dbReference type="Pfam" id="PF01850">
    <property type="entry name" value="PIN"/>
    <property type="match status" value="1"/>
</dbReference>
<reference evidence="2 4" key="1">
    <citation type="submission" date="2015-09" db="EMBL/GenBank/DDBJ databases">
        <authorList>
            <consortium name="Pathogen Informatics"/>
        </authorList>
    </citation>
    <scope>NUCLEOTIDE SEQUENCE [LARGE SCALE GENOMIC DNA]</scope>
    <source>
        <strain evidence="2 4">2789STDY5834921</strain>
    </source>
</reference>
<dbReference type="NCBIfam" id="TIGR00305">
    <property type="entry name" value="putative toxin-antitoxin system toxin component, PIN family"/>
    <property type="match status" value="1"/>
</dbReference>
<dbReference type="InterPro" id="IPR029060">
    <property type="entry name" value="PIN-like_dom_sf"/>
</dbReference>